<reference evidence="4" key="1">
    <citation type="submission" date="2022-09" db="EMBL/GenBank/DDBJ databases">
        <title>Actin cytoskeleton and complex cell architecture in an #Asgard archaeon.</title>
        <authorList>
            <person name="Ponce Toledo R.I."/>
            <person name="Schleper C."/>
            <person name="Rodrigues Oliveira T."/>
            <person name="Wollweber F."/>
            <person name="Xu J."/>
            <person name="Rittmann S."/>
            <person name="Klingl A."/>
            <person name="Pilhofer M."/>
        </authorList>
    </citation>
    <scope>NUCLEOTIDE SEQUENCE</scope>
    <source>
        <strain evidence="4">B-35</strain>
    </source>
</reference>
<dbReference type="Proteomes" id="UP001208689">
    <property type="component" value="Chromosome"/>
</dbReference>
<protein>
    <recommendedName>
        <fullName evidence="3">N-acetyltransferase domain-containing protein</fullName>
    </recommendedName>
</protein>
<dbReference type="PROSITE" id="PS51186">
    <property type="entry name" value="GNAT"/>
    <property type="match status" value="1"/>
</dbReference>
<dbReference type="PANTHER" id="PTHR43420">
    <property type="entry name" value="ACETYLTRANSFERASE"/>
    <property type="match status" value="1"/>
</dbReference>
<dbReference type="Pfam" id="PF24553">
    <property type="entry name" value="Rv0428c_C"/>
    <property type="match status" value="1"/>
</dbReference>
<name>A0ABY6HRS0_9ARCH</name>
<dbReference type="PANTHER" id="PTHR43420:SF12">
    <property type="entry name" value="N-ACETYLTRANSFERASE DOMAIN-CONTAINING PROTEIN"/>
    <property type="match status" value="1"/>
</dbReference>
<dbReference type="SUPFAM" id="SSF55729">
    <property type="entry name" value="Acyl-CoA N-acyltransferases (Nat)"/>
    <property type="match status" value="1"/>
</dbReference>
<gene>
    <name evidence="4" type="ORF">NEF87_002385</name>
</gene>
<dbReference type="InterPro" id="IPR000182">
    <property type="entry name" value="GNAT_dom"/>
</dbReference>
<evidence type="ECO:0000259" key="3">
    <source>
        <dbReference type="PROSITE" id="PS51186"/>
    </source>
</evidence>
<dbReference type="InterPro" id="IPR050680">
    <property type="entry name" value="YpeA/RimI_acetyltransf"/>
</dbReference>
<dbReference type="EMBL" id="CP104013">
    <property type="protein sequence ID" value="UYP46100.1"/>
    <property type="molecule type" value="Genomic_DNA"/>
</dbReference>
<evidence type="ECO:0000313" key="4">
    <source>
        <dbReference type="EMBL" id="UYP46100.1"/>
    </source>
</evidence>
<organism evidence="4 5">
    <name type="scientific">Candidatus Lokiarchaeum ossiferum</name>
    <dbReference type="NCBI Taxonomy" id="2951803"/>
    <lineage>
        <taxon>Archaea</taxon>
        <taxon>Promethearchaeati</taxon>
        <taxon>Promethearchaeota</taxon>
        <taxon>Promethearchaeia</taxon>
        <taxon>Promethearchaeales</taxon>
        <taxon>Promethearchaeaceae</taxon>
        <taxon>Candidatus Lokiarchaeum</taxon>
    </lineage>
</organism>
<evidence type="ECO:0000313" key="5">
    <source>
        <dbReference type="Proteomes" id="UP001208689"/>
    </source>
</evidence>
<evidence type="ECO:0000256" key="2">
    <source>
        <dbReference type="ARBA" id="ARBA00023315"/>
    </source>
</evidence>
<keyword evidence="2" id="KW-0012">Acyltransferase</keyword>
<sequence>MISPEKQLYIRNMESRTMGAWPSFQTIIDDGWVLRFAKGYTKRANSVNPIFPSTDNISEKIFRCETQYSQLGLPCVFKLTKIASPFNLEEFLDKRGYSKIDETSVQEVSLLNDFNSKSRLKMDYFTAVNETWLKHYCHMNRVSEQNQLNLKGILTNIVTPAFYVLLYNKNECVACGLGVQDGIFIGLFDIVVAKNHRNQGIGTQLIQYLLELGKNNGAQKAYLQVMLNNPAALHLYEKLGFQEQYRYWYRKK</sequence>
<evidence type="ECO:0000256" key="1">
    <source>
        <dbReference type="ARBA" id="ARBA00022679"/>
    </source>
</evidence>
<dbReference type="InterPro" id="IPR016181">
    <property type="entry name" value="Acyl_CoA_acyltransferase"/>
</dbReference>
<dbReference type="InterPro" id="IPR056935">
    <property type="entry name" value="Rv0428c-like_C"/>
</dbReference>
<feature type="domain" description="N-acetyltransferase" evidence="3">
    <location>
        <begin position="123"/>
        <end position="252"/>
    </location>
</feature>
<accession>A0ABY6HRS0</accession>
<dbReference type="Gene3D" id="3.40.630.30">
    <property type="match status" value="1"/>
</dbReference>
<keyword evidence="5" id="KW-1185">Reference proteome</keyword>
<dbReference type="CDD" id="cd04301">
    <property type="entry name" value="NAT_SF"/>
    <property type="match status" value="1"/>
</dbReference>
<proteinExistence type="predicted"/>
<keyword evidence="1" id="KW-0808">Transferase</keyword>